<gene>
    <name evidence="2" type="ORF">E2C01_067417</name>
</gene>
<dbReference type="Proteomes" id="UP000324222">
    <property type="component" value="Unassembled WGS sequence"/>
</dbReference>
<organism evidence="2 3">
    <name type="scientific">Portunus trituberculatus</name>
    <name type="common">Swimming crab</name>
    <name type="synonym">Neptunus trituberculatus</name>
    <dbReference type="NCBI Taxonomy" id="210409"/>
    <lineage>
        <taxon>Eukaryota</taxon>
        <taxon>Metazoa</taxon>
        <taxon>Ecdysozoa</taxon>
        <taxon>Arthropoda</taxon>
        <taxon>Crustacea</taxon>
        <taxon>Multicrustacea</taxon>
        <taxon>Malacostraca</taxon>
        <taxon>Eumalacostraca</taxon>
        <taxon>Eucarida</taxon>
        <taxon>Decapoda</taxon>
        <taxon>Pleocyemata</taxon>
        <taxon>Brachyura</taxon>
        <taxon>Eubrachyura</taxon>
        <taxon>Portunoidea</taxon>
        <taxon>Portunidae</taxon>
        <taxon>Portuninae</taxon>
        <taxon>Portunus</taxon>
    </lineage>
</organism>
<reference evidence="2 3" key="1">
    <citation type="submission" date="2019-05" db="EMBL/GenBank/DDBJ databases">
        <title>Another draft genome of Portunus trituberculatus and its Hox gene families provides insights of decapod evolution.</title>
        <authorList>
            <person name="Jeong J.-H."/>
            <person name="Song I."/>
            <person name="Kim S."/>
            <person name="Choi T."/>
            <person name="Kim D."/>
            <person name="Ryu S."/>
            <person name="Kim W."/>
        </authorList>
    </citation>
    <scope>NUCLEOTIDE SEQUENCE [LARGE SCALE GENOMIC DNA]</scope>
    <source>
        <tissue evidence="2">Muscle</tissue>
    </source>
</reference>
<evidence type="ECO:0000256" key="1">
    <source>
        <dbReference type="SAM" id="MobiDB-lite"/>
    </source>
</evidence>
<evidence type="ECO:0000313" key="2">
    <source>
        <dbReference type="EMBL" id="MPC73100.1"/>
    </source>
</evidence>
<comment type="caution">
    <text evidence="2">The sequence shown here is derived from an EMBL/GenBank/DDBJ whole genome shotgun (WGS) entry which is preliminary data.</text>
</comment>
<feature type="region of interest" description="Disordered" evidence="1">
    <location>
        <begin position="1"/>
        <end position="33"/>
    </location>
</feature>
<sequence>MYRQPPSASPRSRHATSRSQRGAPGLHHHEGDTMAKGIFFHAFPECGEETKAQVTRPDHLIQSLRLAGPVRL</sequence>
<accession>A0A5B7HKY0</accession>
<evidence type="ECO:0000313" key="3">
    <source>
        <dbReference type="Proteomes" id="UP000324222"/>
    </source>
</evidence>
<dbReference type="EMBL" id="VSRR010036080">
    <property type="protein sequence ID" value="MPC73100.1"/>
    <property type="molecule type" value="Genomic_DNA"/>
</dbReference>
<keyword evidence="3" id="KW-1185">Reference proteome</keyword>
<dbReference type="AlphaFoldDB" id="A0A5B7HKY0"/>
<name>A0A5B7HKY0_PORTR</name>
<proteinExistence type="predicted"/>
<protein>
    <submittedName>
        <fullName evidence="2">Uncharacterized protein</fullName>
    </submittedName>
</protein>